<evidence type="ECO:0000259" key="1">
    <source>
        <dbReference type="SMART" id="SM01324"/>
    </source>
</evidence>
<gene>
    <name evidence="2" type="ORF">HMPREF1866_02399</name>
</gene>
<dbReference type="SMART" id="SM01324">
    <property type="entry name" value="YARHG"/>
    <property type="match status" value="1"/>
</dbReference>
<reference evidence="3" key="1">
    <citation type="submission" date="2016-01" db="EMBL/GenBank/DDBJ databases">
        <authorList>
            <person name="Mitreva M."/>
            <person name="Pepin K.H."/>
            <person name="Mihindukulasuriya K.A."/>
            <person name="Fulton R."/>
            <person name="Fronick C."/>
            <person name="O'Laughlin M."/>
            <person name="Miner T."/>
            <person name="Herter B."/>
            <person name="Rosa B.A."/>
            <person name="Cordes M."/>
            <person name="Tomlinson C."/>
            <person name="Wollam A."/>
            <person name="Palsikar V.B."/>
            <person name="Mardis E.R."/>
            <person name="Wilson R.K."/>
        </authorList>
    </citation>
    <scope>NUCLEOTIDE SEQUENCE [LARGE SCALE GENOMIC DNA]</scope>
    <source>
        <strain evidence="3">DNF00896</strain>
    </source>
</reference>
<protein>
    <recommendedName>
        <fullName evidence="1">YARHG domain-containing protein</fullName>
    </recommendedName>
</protein>
<dbReference type="EMBL" id="LSDA01000135">
    <property type="protein sequence ID" value="KXB54063.1"/>
    <property type="molecule type" value="Genomic_DNA"/>
</dbReference>
<dbReference type="Gene3D" id="1.20.58.1690">
    <property type="match status" value="1"/>
</dbReference>
<dbReference type="InterPro" id="IPR025582">
    <property type="entry name" value="YARHG_dom"/>
</dbReference>
<dbReference type="InterPro" id="IPR038434">
    <property type="entry name" value="YARHG_sf"/>
</dbReference>
<name>A0A133ZF21_9FIRM</name>
<keyword evidence="3" id="KW-1185">Reference proteome</keyword>
<dbReference type="RefSeq" id="WP_060931976.1">
    <property type="nucleotide sequence ID" value="NZ_KQ959845.1"/>
</dbReference>
<dbReference type="Proteomes" id="UP000070394">
    <property type="component" value="Unassembled WGS sequence"/>
</dbReference>
<comment type="caution">
    <text evidence="2">The sequence shown here is derived from an EMBL/GenBank/DDBJ whole genome shotgun (WGS) entry which is preliminary data.</text>
</comment>
<dbReference type="Pfam" id="PF13308">
    <property type="entry name" value="YARHG"/>
    <property type="match status" value="1"/>
</dbReference>
<organism evidence="2 3">
    <name type="scientific">Lachnoanaerobaculum saburreum</name>
    <dbReference type="NCBI Taxonomy" id="467210"/>
    <lineage>
        <taxon>Bacteria</taxon>
        <taxon>Bacillati</taxon>
        <taxon>Bacillota</taxon>
        <taxon>Clostridia</taxon>
        <taxon>Lachnospirales</taxon>
        <taxon>Lachnospiraceae</taxon>
        <taxon>Lachnoanaerobaculum</taxon>
    </lineage>
</organism>
<accession>A0A133ZF21</accession>
<dbReference type="OrthoDB" id="517663at2"/>
<evidence type="ECO:0000313" key="3">
    <source>
        <dbReference type="Proteomes" id="UP000070394"/>
    </source>
</evidence>
<dbReference type="PATRIC" id="fig|467210.3.peg.2371"/>
<feature type="domain" description="YARHG" evidence="1">
    <location>
        <begin position="249"/>
        <end position="327"/>
    </location>
</feature>
<dbReference type="AlphaFoldDB" id="A0A133ZF21"/>
<evidence type="ECO:0000313" key="2">
    <source>
        <dbReference type="EMBL" id="KXB54063.1"/>
    </source>
</evidence>
<proteinExistence type="predicted"/>
<sequence>MKHKLLSVISISFILLLLFNVKAVAIENKDNNPEMTDERVIEIIKEIADFMDSGEKIGDEISCRESDGYNDYYFKNKEDEEKLYKYHRDYIKDAAYDYLCEMYDIRFYRGRCTQSRTSRSSLSSCLYYKIYTDGDFSVKSRSKKSICVQIQFVKKVILAEDMPEISDGEVYLELCEDNKWRISKVSQWLNDLAYYDLKNEIKVFFDPEYSSLPEYEEFMEKYGYDSKGNRISMYISIDDNDEIFTGSDTDIISSQSNLEKLKKLSKLAAYMAREEIYARHGKMYTKNSPEYNYFIRKSWYEENESFKESDLNDIEKENIKIISDYIESF</sequence>